<sequence>MRPGIHYGAGAVTIRFGEFMPGALRGLPEPVGGLGLTAAHLFFYPQQQAHVVLNLHSTRAMGASFRTHIAIARLLATN</sequence>
<evidence type="ECO:0000313" key="2">
    <source>
        <dbReference type="Proteomes" id="UP001157126"/>
    </source>
</evidence>
<dbReference type="RefSeq" id="WP_284304384.1">
    <property type="nucleotide sequence ID" value="NZ_BSUO01000001.1"/>
</dbReference>
<dbReference type="EMBL" id="BSUO01000001">
    <property type="protein sequence ID" value="GMA40734.1"/>
    <property type="molecule type" value="Genomic_DNA"/>
</dbReference>
<accession>A0ABQ6IS17</accession>
<comment type="caution">
    <text evidence="1">The sequence shown here is derived from an EMBL/GenBank/DDBJ whole genome shotgun (WGS) entry which is preliminary data.</text>
</comment>
<protein>
    <recommendedName>
        <fullName evidence="3">Beta-lactamase</fullName>
    </recommendedName>
</protein>
<reference evidence="2" key="1">
    <citation type="journal article" date="2019" name="Int. J. Syst. Evol. Microbiol.">
        <title>The Global Catalogue of Microorganisms (GCM) 10K type strain sequencing project: providing services to taxonomists for standard genome sequencing and annotation.</title>
        <authorList>
            <consortium name="The Broad Institute Genomics Platform"/>
            <consortium name="The Broad Institute Genome Sequencing Center for Infectious Disease"/>
            <person name="Wu L."/>
            <person name="Ma J."/>
        </authorList>
    </citation>
    <scope>NUCLEOTIDE SEQUENCE [LARGE SCALE GENOMIC DNA]</scope>
    <source>
        <strain evidence="2">NBRC 113072</strain>
    </source>
</reference>
<evidence type="ECO:0008006" key="3">
    <source>
        <dbReference type="Google" id="ProtNLM"/>
    </source>
</evidence>
<proteinExistence type="predicted"/>
<name>A0ABQ6IS17_9MICO</name>
<gene>
    <name evidence="1" type="ORF">GCM10025883_27790</name>
</gene>
<dbReference type="Proteomes" id="UP001157126">
    <property type="component" value="Unassembled WGS sequence"/>
</dbReference>
<organism evidence="1 2">
    <name type="scientific">Mobilicoccus caccae</name>
    <dbReference type="NCBI Taxonomy" id="1859295"/>
    <lineage>
        <taxon>Bacteria</taxon>
        <taxon>Bacillati</taxon>
        <taxon>Actinomycetota</taxon>
        <taxon>Actinomycetes</taxon>
        <taxon>Micrococcales</taxon>
        <taxon>Dermatophilaceae</taxon>
        <taxon>Mobilicoccus</taxon>
    </lineage>
</organism>
<keyword evidence="2" id="KW-1185">Reference proteome</keyword>
<evidence type="ECO:0000313" key="1">
    <source>
        <dbReference type="EMBL" id="GMA40734.1"/>
    </source>
</evidence>